<proteinExistence type="predicted"/>
<accession>A0A410RZ75</accession>
<reference evidence="1 2" key="1">
    <citation type="submission" date="2018-12" db="EMBL/GenBank/DDBJ databases">
        <title>Complete Genome Sequence of the Corallopyronin A producing Myxobacterium Corallococcus coralloides B035.</title>
        <authorList>
            <person name="Bouhired S.M."/>
            <person name="Rupp O."/>
            <person name="Blom J."/>
            <person name="Schaeberle T.F."/>
            <person name="Kehraus S."/>
            <person name="Schiefer A."/>
            <person name="Pfarr K."/>
            <person name="Goesmann A."/>
            <person name="Hoerauf A."/>
            <person name="Koenig G.M."/>
        </authorList>
    </citation>
    <scope>NUCLEOTIDE SEQUENCE [LARGE SCALE GENOMIC DNA]</scope>
    <source>
        <strain evidence="1 2">B035</strain>
    </source>
</reference>
<dbReference type="RefSeq" id="WP_128798586.1">
    <property type="nucleotide sequence ID" value="NZ_CP034669.1"/>
</dbReference>
<dbReference type="Proteomes" id="UP000288758">
    <property type="component" value="Chromosome"/>
</dbReference>
<organism evidence="1 2">
    <name type="scientific">Corallococcus coralloides</name>
    <name type="common">Myxococcus coralloides</name>
    <dbReference type="NCBI Taxonomy" id="184914"/>
    <lineage>
        <taxon>Bacteria</taxon>
        <taxon>Pseudomonadati</taxon>
        <taxon>Myxococcota</taxon>
        <taxon>Myxococcia</taxon>
        <taxon>Myxococcales</taxon>
        <taxon>Cystobacterineae</taxon>
        <taxon>Myxococcaceae</taxon>
        <taxon>Corallococcus</taxon>
    </lineage>
</organism>
<dbReference type="EMBL" id="CP034669">
    <property type="protein sequence ID" value="QAT87160.1"/>
    <property type="molecule type" value="Genomic_DNA"/>
</dbReference>
<evidence type="ECO:0000313" key="1">
    <source>
        <dbReference type="EMBL" id="QAT87160.1"/>
    </source>
</evidence>
<name>A0A410RZ75_CORCK</name>
<gene>
    <name evidence="1" type="ORF">EJ065_5627</name>
</gene>
<protein>
    <submittedName>
        <fullName evidence="1">Uncharacterized protein</fullName>
    </submittedName>
</protein>
<sequence>MPKRSGKRVVRYVAIRYDVLDPRANPYTVRTVTLDLGQCLGAKRPIHVTPENVKQEVWNNVIFRSVTRDAYDFILVKVPAACVYAVLKNGVELDGQRFRVDLMSGSLFKPDDHDRRTLIGIPDAARQFFANLLGFEESVYYASRALFARHLTGVRGNIRGRAYPLSDEHPPVIELTHRTSGQKLSLMVHDGWGYVRGSVAQDMERQLSQRKRRHKPGGNSNYQMFQWFKDERPEVVSELVSSANRHLSPFLSSKVRYSALTTGRPTMQLGVAMPTPGRCVVFPSGQERFEAAAQGGLILSRSPADKPNCHPVHWDDVETVGPASDFLAQMECLQYTWTGFDRGHLTFFKGMLGIIPEAWWPAEWESRSVIVCAKDRKLDERWTTEEQRDEAHALQEDFLLEDSSLVAVDWFEAGEAIGVPYDIQSWLGGDYDGDEVQVFFEKYNPRLFQQVVDEFDREALNPKLAKRFSHAPGRTRRGRLLAMTSKNTGLWSVIAATVNALTETQRGMLATSLGFTGEKAEAELWATIERGIKVGTDSYKTSEDVRTWEARARQYQEVLRKQFGVSRLPYSKALRGLLEQTAQPVLTDPEWRGVYFQCINTYPLPLLKGALALRGVPARVLGHVLHRLLPAEQRTPEALQGFFEQWLRERSLSTEEAHRIATSREVQEMFATLLKDFAQAEAGPVKNRSAYVPRPSTRGPLGWSSHLRNVHGYMPKTQGVLGVLDVLYLMADSGEEGGPASFWQAYQLFVRDHPQHRYKLSPVDVIRWKKGISPTGLYIVAGREEWAEYERFKQQHPEFEYSH</sequence>
<dbReference type="AlphaFoldDB" id="A0A410RZ75"/>
<evidence type="ECO:0000313" key="2">
    <source>
        <dbReference type="Proteomes" id="UP000288758"/>
    </source>
</evidence>